<organism evidence="13 14">
    <name type="scientific">Alicyclobacillus tolerans</name>
    <dbReference type="NCBI Taxonomy" id="90970"/>
    <lineage>
        <taxon>Bacteria</taxon>
        <taxon>Bacillati</taxon>
        <taxon>Bacillota</taxon>
        <taxon>Bacilli</taxon>
        <taxon>Bacillales</taxon>
        <taxon>Alicyclobacillaceae</taxon>
        <taxon>Alicyclobacillus</taxon>
    </lineage>
</organism>
<evidence type="ECO:0000256" key="2">
    <source>
        <dbReference type="ARBA" id="ARBA00007871"/>
    </source>
</evidence>
<comment type="similarity">
    <text evidence="2">Belongs to the DtxR/MntR family.</text>
</comment>
<keyword evidence="7" id="KW-0238">DNA-binding</keyword>
<dbReference type="AlphaFoldDB" id="A0A1M6N2I2"/>
<evidence type="ECO:0000256" key="5">
    <source>
        <dbReference type="ARBA" id="ARBA00022491"/>
    </source>
</evidence>
<dbReference type="GO" id="GO:0046983">
    <property type="term" value="F:protein dimerization activity"/>
    <property type="evidence" value="ECO:0007669"/>
    <property type="project" value="InterPro"/>
</dbReference>
<dbReference type="GO" id="GO:0003677">
    <property type="term" value="F:DNA binding"/>
    <property type="evidence" value="ECO:0007669"/>
    <property type="project" value="UniProtKB-KW"/>
</dbReference>
<dbReference type="SUPFAM" id="SSF47979">
    <property type="entry name" value="Iron-dependent repressor protein, dimerization domain"/>
    <property type="match status" value="1"/>
</dbReference>
<dbReference type="Gene3D" id="1.10.10.10">
    <property type="entry name" value="Winged helix-like DNA-binding domain superfamily/Winged helix DNA-binding domain"/>
    <property type="match status" value="1"/>
</dbReference>
<dbReference type="PROSITE" id="PS50944">
    <property type="entry name" value="HTH_DTXR"/>
    <property type="match status" value="1"/>
</dbReference>
<accession>A0A1M6N2I2</accession>
<dbReference type="RefSeq" id="WP_072873301.1">
    <property type="nucleotide sequence ID" value="NZ_FRAF01000005.1"/>
</dbReference>
<feature type="domain" description="HTH dtxR-type" evidence="12">
    <location>
        <begin position="1"/>
        <end position="64"/>
    </location>
</feature>
<dbReference type="SMART" id="SM00529">
    <property type="entry name" value="HTH_DTXR"/>
    <property type="match status" value="1"/>
</dbReference>
<dbReference type="PANTHER" id="PTHR33238">
    <property type="entry name" value="IRON (METAL) DEPENDENT REPRESSOR, DTXR FAMILY"/>
    <property type="match status" value="1"/>
</dbReference>
<evidence type="ECO:0000256" key="11">
    <source>
        <dbReference type="ARBA" id="ARBA00032593"/>
    </source>
</evidence>
<dbReference type="FunFam" id="1.10.10.10:FF:000189">
    <property type="entry name" value="HTH-type transcriptional regulator MntR"/>
    <property type="match status" value="1"/>
</dbReference>
<comment type="subcellular location">
    <subcellularLocation>
        <location evidence="1">Cytoplasm</location>
    </subcellularLocation>
</comment>
<evidence type="ECO:0000256" key="4">
    <source>
        <dbReference type="ARBA" id="ARBA00022490"/>
    </source>
</evidence>
<evidence type="ECO:0000256" key="6">
    <source>
        <dbReference type="ARBA" id="ARBA00023015"/>
    </source>
</evidence>
<name>A0A1M6N2I2_9BACL</name>
<dbReference type="EMBL" id="FRAF01000005">
    <property type="protein sequence ID" value="SHJ89912.1"/>
    <property type="molecule type" value="Genomic_DNA"/>
</dbReference>
<reference evidence="14" key="1">
    <citation type="submission" date="2016-11" db="EMBL/GenBank/DDBJ databases">
        <authorList>
            <person name="Varghese N."/>
            <person name="Submissions S."/>
        </authorList>
    </citation>
    <scope>NUCLEOTIDE SEQUENCE [LARGE SCALE GENOMIC DNA]</scope>
    <source>
        <strain evidence="14">USBA-503</strain>
    </source>
</reference>
<dbReference type="InterPro" id="IPR022687">
    <property type="entry name" value="HTH_DTXR"/>
</dbReference>
<dbReference type="STRING" id="1830138.SAMN05443507_10557"/>
<dbReference type="InterPro" id="IPR050536">
    <property type="entry name" value="DtxR_MntR_Metal-Reg"/>
</dbReference>
<comment type="subunit">
    <text evidence="3">Homodimer.</text>
</comment>
<keyword evidence="4" id="KW-0963">Cytoplasm</keyword>
<keyword evidence="9" id="KW-0804">Transcription</keyword>
<proteinExistence type="inferred from homology"/>
<dbReference type="Gene3D" id="1.10.60.10">
    <property type="entry name" value="Iron dependent repressor, metal binding and dimerisation domain"/>
    <property type="match status" value="1"/>
</dbReference>
<dbReference type="GO" id="GO:0003700">
    <property type="term" value="F:DNA-binding transcription factor activity"/>
    <property type="evidence" value="ECO:0007669"/>
    <property type="project" value="InterPro"/>
</dbReference>
<dbReference type="InterPro" id="IPR022689">
    <property type="entry name" value="Iron_dep_repressor"/>
</dbReference>
<keyword evidence="5" id="KW-0678">Repressor</keyword>
<protein>
    <recommendedName>
        <fullName evidence="11">Manganese transport regulator</fullName>
    </recommendedName>
</protein>
<dbReference type="GO" id="GO:0046914">
    <property type="term" value="F:transition metal ion binding"/>
    <property type="evidence" value="ECO:0007669"/>
    <property type="project" value="InterPro"/>
</dbReference>
<keyword evidence="10" id="KW-0464">Manganese</keyword>
<dbReference type="InterPro" id="IPR036390">
    <property type="entry name" value="WH_DNA-bd_sf"/>
</dbReference>
<evidence type="ECO:0000256" key="8">
    <source>
        <dbReference type="ARBA" id="ARBA00023159"/>
    </source>
</evidence>
<dbReference type="InterPro" id="IPR036388">
    <property type="entry name" value="WH-like_DNA-bd_sf"/>
</dbReference>
<evidence type="ECO:0000256" key="1">
    <source>
        <dbReference type="ARBA" id="ARBA00004496"/>
    </source>
</evidence>
<keyword evidence="14" id="KW-1185">Reference proteome</keyword>
<dbReference type="InterPro" id="IPR001367">
    <property type="entry name" value="Fe_dep_repressor"/>
</dbReference>
<evidence type="ECO:0000259" key="12">
    <source>
        <dbReference type="PROSITE" id="PS50944"/>
    </source>
</evidence>
<evidence type="ECO:0000256" key="10">
    <source>
        <dbReference type="ARBA" id="ARBA00023211"/>
    </source>
</evidence>
<dbReference type="InterPro" id="IPR036421">
    <property type="entry name" value="Fe_dep_repressor_sf"/>
</dbReference>
<evidence type="ECO:0000256" key="9">
    <source>
        <dbReference type="ARBA" id="ARBA00023163"/>
    </source>
</evidence>
<keyword evidence="8" id="KW-0010">Activator</keyword>
<evidence type="ECO:0000256" key="7">
    <source>
        <dbReference type="ARBA" id="ARBA00023125"/>
    </source>
</evidence>
<dbReference type="Proteomes" id="UP000184016">
    <property type="component" value="Unassembled WGS sequence"/>
</dbReference>
<dbReference type="Pfam" id="PF02742">
    <property type="entry name" value="Fe_dep_repr_C"/>
    <property type="match status" value="1"/>
</dbReference>
<keyword evidence="6" id="KW-0805">Transcription regulation</keyword>
<dbReference type="SUPFAM" id="SSF46785">
    <property type="entry name" value="Winged helix' DNA-binding domain"/>
    <property type="match status" value="1"/>
</dbReference>
<evidence type="ECO:0000256" key="3">
    <source>
        <dbReference type="ARBA" id="ARBA00011738"/>
    </source>
</evidence>
<dbReference type="GO" id="GO:0005737">
    <property type="term" value="C:cytoplasm"/>
    <property type="evidence" value="ECO:0007669"/>
    <property type="project" value="UniProtKB-SubCell"/>
</dbReference>
<sequence length="140" mass="16402">MSTTPSQEDYIEAIWILIQNKGYARVTDIADRLGINNASVSKMIQKLDEDGLLIYERYRGLNLTQEGYSLGLHLSKRHQMLESFLQSLGLTDTEEIDRTVEGIEHYFSRNAMKKISNLMEFIEAHPEWWEEFNQWSKQKS</sequence>
<dbReference type="NCBIfam" id="NF003025">
    <property type="entry name" value="PRK03902.1"/>
    <property type="match status" value="1"/>
</dbReference>
<dbReference type="PANTHER" id="PTHR33238:SF11">
    <property type="entry name" value="TRANSCRIPTIONAL REGULATOR MNTR"/>
    <property type="match status" value="1"/>
</dbReference>
<evidence type="ECO:0000313" key="13">
    <source>
        <dbReference type="EMBL" id="SHJ89912.1"/>
    </source>
</evidence>
<gene>
    <name evidence="13" type="ORF">SAMN05443507_10557</name>
</gene>
<evidence type="ECO:0000313" key="14">
    <source>
        <dbReference type="Proteomes" id="UP000184016"/>
    </source>
</evidence>
<dbReference type="Pfam" id="PF01325">
    <property type="entry name" value="Fe_dep_repress"/>
    <property type="match status" value="1"/>
</dbReference>
<dbReference type="OrthoDB" id="9791355at2"/>